<evidence type="ECO:0000256" key="1">
    <source>
        <dbReference type="ARBA" id="ARBA00006484"/>
    </source>
</evidence>
<accession>A0A1G8C439</accession>
<dbReference type="RefSeq" id="WP_245691152.1">
    <property type="nucleotide sequence ID" value="NZ_FNCN01000015.1"/>
</dbReference>
<dbReference type="STRING" id="504805.SAMN05421505_11552"/>
<name>A0A1G8C439_9ACTN</name>
<dbReference type="PRINTS" id="PR00080">
    <property type="entry name" value="SDRFAMILY"/>
</dbReference>
<evidence type="ECO:0000313" key="4">
    <source>
        <dbReference type="EMBL" id="SDH40133.1"/>
    </source>
</evidence>
<keyword evidence="5" id="KW-1185">Reference proteome</keyword>
<reference evidence="4 5" key="1">
    <citation type="submission" date="2016-10" db="EMBL/GenBank/DDBJ databases">
        <authorList>
            <person name="de Groot N.N."/>
        </authorList>
    </citation>
    <scope>NUCLEOTIDE SEQUENCE [LARGE SCALE GENOMIC DNA]</scope>
    <source>
        <strain evidence="4 5">CPCC 201354</strain>
    </source>
</reference>
<dbReference type="InterPro" id="IPR020904">
    <property type="entry name" value="Sc_DH/Rdtase_CS"/>
</dbReference>
<dbReference type="PRINTS" id="PR00081">
    <property type="entry name" value="GDHRDH"/>
</dbReference>
<dbReference type="CDD" id="cd05233">
    <property type="entry name" value="SDR_c"/>
    <property type="match status" value="1"/>
</dbReference>
<dbReference type="FunFam" id="3.40.50.720:FF:000084">
    <property type="entry name" value="Short-chain dehydrogenase reductase"/>
    <property type="match status" value="1"/>
</dbReference>
<protein>
    <submittedName>
        <fullName evidence="4">NAD(P)-dependent dehydrogenase, short-chain alcohol dehydrogenase family</fullName>
    </submittedName>
</protein>
<comment type="similarity">
    <text evidence="1">Belongs to the short-chain dehydrogenases/reductases (SDR) family.</text>
</comment>
<dbReference type="GO" id="GO:0016616">
    <property type="term" value="F:oxidoreductase activity, acting on the CH-OH group of donors, NAD or NADP as acceptor"/>
    <property type="evidence" value="ECO:0007669"/>
    <property type="project" value="TreeGrafter"/>
</dbReference>
<evidence type="ECO:0000259" key="3">
    <source>
        <dbReference type="SMART" id="SM00822"/>
    </source>
</evidence>
<dbReference type="PROSITE" id="PS00061">
    <property type="entry name" value="ADH_SHORT"/>
    <property type="match status" value="1"/>
</dbReference>
<organism evidence="4 5">
    <name type="scientific">Sinosporangium album</name>
    <dbReference type="NCBI Taxonomy" id="504805"/>
    <lineage>
        <taxon>Bacteria</taxon>
        <taxon>Bacillati</taxon>
        <taxon>Actinomycetota</taxon>
        <taxon>Actinomycetes</taxon>
        <taxon>Streptosporangiales</taxon>
        <taxon>Streptosporangiaceae</taxon>
        <taxon>Sinosporangium</taxon>
    </lineage>
</organism>
<dbReference type="Proteomes" id="UP000198923">
    <property type="component" value="Unassembled WGS sequence"/>
</dbReference>
<dbReference type="EMBL" id="FNCN01000015">
    <property type="protein sequence ID" value="SDH40133.1"/>
    <property type="molecule type" value="Genomic_DNA"/>
</dbReference>
<keyword evidence="2" id="KW-0560">Oxidoreductase</keyword>
<dbReference type="InterPro" id="IPR057326">
    <property type="entry name" value="KR_dom"/>
</dbReference>
<dbReference type="Gene3D" id="3.40.50.720">
    <property type="entry name" value="NAD(P)-binding Rossmann-like Domain"/>
    <property type="match status" value="1"/>
</dbReference>
<feature type="domain" description="Ketoreductase" evidence="3">
    <location>
        <begin position="18"/>
        <end position="197"/>
    </location>
</feature>
<evidence type="ECO:0000313" key="5">
    <source>
        <dbReference type="Proteomes" id="UP000198923"/>
    </source>
</evidence>
<dbReference type="PANTHER" id="PTHR42760">
    <property type="entry name" value="SHORT-CHAIN DEHYDROGENASES/REDUCTASES FAMILY MEMBER"/>
    <property type="match status" value="1"/>
</dbReference>
<dbReference type="NCBIfam" id="NF005559">
    <property type="entry name" value="PRK07231.1"/>
    <property type="match status" value="1"/>
</dbReference>
<dbReference type="InterPro" id="IPR002347">
    <property type="entry name" value="SDR_fam"/>
</dbReference>
<dbReference type="SMART" id="SM00822">
    <property type="entry name" value="PKS_KR"/>
    <property type="match status" value="1"/>
</dbReference>
<evidence type="ECO:0000256" key="2">
    <source>
        <dbReference type="ARBA" id="ARBA00023002"/>
    </source>
</evidence>
<sequence>MTFKGAVKLTDAVKLKDKVAVVTGGASGIGRATALLFAREGAAVVVADLDGPGAASAARDIAEAGGRAVAVTADVSVEDDCARVVRAAVDTFGGLHVLFNNAGIIRRADALGTTVEEWDRVMAVNVRSVFLMCKHAVPAMTSGGSIVNTGSGWGLKGGGNALSYCASKAAVVNMTRALAIDHAKAGIRVNSVNPGDTDTPMLRDEARQLSEDWTAFAADAADRPMGRAGSPEEIARAVLFLACEDASFVTGSALVVDGGGLA</sequence>
<dbReference type="SUPFAM" id="SSF51735">
    <property type="entry name" value="NAD(P)-binding Rossmann-fold domains"/>
    <property type="match status" value="1"/>
</dbReference>
<dbReference type="AlphaFoldDB" id="A0A1G8C439"/>
<dbReference type="InterPro" id="IPR036291">
    <property type="entry name" value="NAD(P)-bd_dom_sf"/>
</dbReference>
<proteinExistence type="inferred from homology"/>
<dbReference type="Pfam" id="PF13561">
    <property type="entry name" value="adh_short_C2"/>
    <property type="match status" value="1"/>
</dbReference>
<gene>
    <name evidence="4" type="ORF">SAMN05421505_11552</name>
</gene>